<evidence type="ECO:0000259" key="2">
    <source>
        <dbReference type="Pfam" id="PF12708"/>
    </source>
</evidence>
<dbReference type="InterPro" id="IPR006311">
    <property type="entry name" value="TAT_signal"/>
</dbReference>
<dbReference type="EMBL" id="BMCS01000001">
    <property type="protein sequence ID" value="GGF12891.1"/>
    <property type="molecule type" value="Genomic_DNA"/>
</dbReference>
<feature type="domain" description="Rhamnogalacturonase A/B/Epimerase-like pectate lyase" evidence="2">
    <location>
        <begin position="56"/>
        <end position="248"/>
    </location>
</feature>
<dbReference type="Pfam" id="PF12708">
    <property type="entry name" value="Pect-lyase_RHGA_epim"/>
    <property type="match status" value="1"/>
</dbReference>
<organism evidence="3 4">
    <name type="scientific">Williamsia phyllosphaerae</name>
    <dbReference type="NCBI Taxonomy" id="885042"/>
    <lineage>
        <taxon>Bacteria</taxon>
        <taxon>Bacillati</taxon>
        <taxon>Actinomycetota</taxon>
        <taxon>Actinomycetes</taxon>
        <taxon>Mycobacteriales</taxon>
        <taxon>Nocardiaceae</taxon>
        <taxon>Williamsia</taxon>
    </lineage>
</organism>
<evidence type="ECO:0000313" key="4">
    <source>
        <dbReference type="Proteomes" id="UP000632454"/>
    </source>
</evidence>
<dbReference type="InterPro" id="IPR024535">
    <property type="entry name" value="RHGA/B-epi-like_pectate_lyase"/>
</dbReference>
<keyword evidence="4" id="KW-1185">Reference proteome</keyword>
<gene>
    <name evidence="3" type="ORF">GCM10007298_05990</name>
</gene>
<protein>
    <recommendedName>
        <fullName evidence="2">Rhamnogalacturonase A/B/Epimerase-like pectate lyase domain-containing protein</fullName>
    </recommendedName>
</protein>
<accession>A0ABQ1U8S9</accession>
<sequence length="456" mass="48503">MTDDLGPEANGRFSRRRLVAGAFAAAAVVPLAASCSTDSPPAVPDSPTLSDAPNARNVKSFGAKGDGTTDDTDAFRRACSQVDDRLVLYIPAGTYRLSSVPELPSFSTVIGDGSDLSVMLYPGSETLVKINGKQRIAFKRVGIYVTDPSATALTISASFRCSFDSVVIRGNHSGENYPQYERQRGVVLDQNSGGTAFINSDINNFGIGLTSRCIQNYVTSSKFTSNRIGVLGAGNDKNAGLALANVEFVSDRNEQTTDTHLKIEGAANDWWLTNCWFEGCNTAITVGGPTGGPSQFGLVNAKLAARDTCIDLRSCRQPFLANVALDRDSDAPVTEIRIDTTNCPEGTAMNLISSSEFDLPGDVFPPNWTVIGRGTQSGATFQSQVVMRKANSAEDILQVQGDNFAVSARVAPSGTWVSEDVDAGIVLRGENGRYFRLGVDAQGAVRATDLGVERPN</sequence>
<dbReference type="Proteomes" id="UP000632454">
    <property type="component" value="Unassembled WGS sequence"/>
</dbReference>
<dbReference type="InterPro" id="IPR011050">
    <property type="entry name" value="Pectin_lyase_fold/virulence"/>
</dbReference>
<dbReference type="RefSeq" id="WP_188486790.1">
    <property type="nucleotide sequence ID" value="NZ_BMCS01000001.1"/>
</dbReference>
<evidence type="ECO:0000256" key="1">
    <source>
        <dbReference type="SAM" id="MobiDB-lite"/>
    </source>
</evidence>
<dbReference type="InterPro" id="IPR012334">
    <property type="entry name" value="Pectin_lyas_fold"/>
</dbReference>
<proteinExistence type="predicted"/>
<feature type="region of interest" description="Disordered" evidence="1">
    <location>
        <begin position="34"/>
        <end position="66"/>
    </location>
</feature>
<name>A0ABQ1U8S9_9NOCA</name>
<dbReference type="Gene3D" id="2.160.20.10">
    <property type="entry name" value="Single-stranded right-handed beta-helix, Pectin lyase-like"/>
    <property type="match status" value="1"/>
</dbReference>
<evidence type="ECO:0000313" key="3">
    <source>
        <dbReference type="EMBL" id="GGF12891.1"/>
    </source>
</evidence>
<dbReference type="SUPFAM" id="SSF51126">
    <property type="entry name" value="Pectin lyase-like"/>
    <property type="match status" value="1"/>
</dbReference>
<comment type="caution">
    <text evidence="3">The sequence shown here is derived from an EMBL/GenBank/DDBJ whole genome shotgun (WGS) entry which is preliminary data.</text>
</comment>
<reference evidence="4" key="1">
    <citation type="journal article" date="2019" name="Int. J. Syst. Evol. Microbiol.">
        <title>The Global Catalogue of Microorganisms (GCM) 10K type strain sequencing project: providing services to taxonomists for standard genome sequencing and annotation.</title>
        <authorList>
            <consortium name="The Broad Institute Genomics Platform"/>
            <consortium name="The Broad Institute Genome Sequencing Center for Infectious Disease"/>
            <person name="Wu L."/>
            <person name="Ma J."/>
        </authorList>
    </citation>
    <scope>NUCLEOTIDE SEQUENCE [LARGE SCALE GENOMIC DNA]</scope>
    <source>
        <strain evidence="4">CCM 7855</strain>
    </source>
</reference>
<dbReference type="PROSITE" id="PS51318">
    <property type="entry name" value="TAT"/>
    <property type="match status" value="1"/>
</dbReference>